<dbReference type="Gene3D" id="3.30.460.10">
    <property type="entry name" value="Beta Polymerase, domain 2"/>
    <property type="match status" value="1"/>
</dbReference>
<dbReference type="GO" id="GO:0016740">
    <property type="term" value="F:transferase activity"/>
    <property type="evidence" value="ECO:0007669"/>
    <property type="project" value="UniProtKB-KW"/>
</dbReference>
<dbReference type="InterPro" id="IPR043519">
    <property type="entry name" value="NT_sf"/>
</dbReference>
<dbReference type="SUPFAM" id="SSF81301">
    <property type="entry name" value="Nucleotidyltransferase"/>
    <property type="match status" value="1"/>
</dbReference>
<dbReference type="OrthoDB" id="4828223at2"/>
<dbReference type="RefSeq" id="WP_100364994.1">
    <property type="nucleotide sequence ID" value="NZ_PGFF01000001.1"/>
</dbReference>
<evidence type="ECO:0000313" key="2">
    <source>
        <dbReference type="Proteomes" id="UP000228758"/>
    </source>
</evidence>
<keyword evidence="2" id="KW-1185">Reference proteome</keyword>
<comment type="caution">
    <text evidence="1">The sequence shown here is derived from an EMBL/GenBank/DDBJ whole genome shotgun (WGS) entry which is preliminary data.</text>
</comment>
<dbReference type="InterPro" id="IPR007344">
    <property type="entry name" value="GrpB/CoaE"/>
</dbReference>
<sequence length="159" mass="17393">MPLQPADVEAAARIRDAERARLDAAGIGGELELVGGSSVTGALTHGDIDLHLRVPVAEFDATVELMYDLYVDVKREIWQPTLAAFERIGMPPVGVAVTPLGSEHDERFSRSWTLLRAHPELITEYNAMKRADDGPDGPGYEARKSAFFDHLVAIDLDDP</sequence>
<name>A0A2M9CLS5_9MICO</name>
<reference evidence="1 2" key="1">
    <citation type="submission" date="2017-11" db="EMBL/GenBank/DDBJ databases">
        <title>Genomic Encyclopedia of Archaeal and Bacterial Type Strains, Phase II (KMG-II): From Individual Species to Whole Genera.</title>
        <authorList>
            <person name="Goeker M."/>
        </authorList>
    </citation>
    <scope>NUCLEOTIDE SEQUENCE [LARGE SCALE GENOMIC DNA]</scope>
    <source>
        <strain evidence="1 2">DSM 27393</strain>
    </source>
</reference>
<accession>A0A2M9CLS5</accession>
<dbReference type="AlphaFoldDB" id="A0A2M9CLS5"/>
<keyword evidence="1" id="KW-0808">Transferase</keyword>
<organism evidence="1 2">
    <name type="scientific">Diaminobutyricimonas aerilata</name>
    <dbReference type="NCBI Taxonomy" id="1162967"/>
    <lineage>
        <taxon>Bacteria</taxon>
        <taxon>Bacillati</taxon>
        <taxon>Actinomycetota</taxon>
        <taxon>Actinomycetes</taxon>
        <taxon>Micrococcales</taxon>
        <taxon>Microbacteriaceae</taxon>
        <taxon>Diaminobutyricimonas</taxon>
    </lineage>
</organism>
<dbReference type="EMBL" id="PGFF01000001">
    <property type="protein sequence ID" value="PJJ72844.1"/>
    <property type="molecule type" value="Genomic_DNA"/>
</dbReference>
<dbReference type="Pfam" id="PF04229">
    <property type="entry name" value="GrpB"/>
    <property type="match status" value="1"/>
</dbReference>
<evidence type="ECO:0000313" key="1">
    <source>
        <dbReference type="EMBL" id="PJJ72844.1"/>
    </source>
</evidence>
<gene>
    <name evidence="1" type="ORF">CLV46_2421</name>
</gene>
<dbReference type="Proteomes" id="UP000228758">
    <property type="component" value="Unassembled WGS sequence"/>
</dbReference>
<protein>
    <submittedName>
        <fullName evidence="1">GrpB-like predicted nucleotidyltransferase (UPF0157 family)</fullName>
    </submittedName>
</protein>
<proteinExistence type="predicted"/>